<protein>
    <recommendedName>
        <fullName evidence="2">VWFA domain-containing protein</fullName>
    </recommendedName>
</protein>
<comment type="caution">
    <text evidence="3">The sequence shown here is derived from an EMBL/GenBank/DDBJ whole genome shotgun (WGS) entry which is preliminary data.</text>
</comment>
<feature type="region of interest" description="Disordered" evidence="1">
    <location>
        <begin position="101"/>
        <end position="134"/>
    </location>
</feature>
<dbReference type="InterPro" id="IPR002035">
    <property type="entry name" value="VWF_A"/>
</dbReference>
<dbReference type="SMART" id="SM00327">
    <property type="entry name" value="VWA"/>
    <property type="match status" value="1"/>
</dbReference>
<dbReference type="GO" id="GO:0004842">
    <property type="term" value="F:ubiquitin-protein transferase activity"/>
    <property type="evidence" value="ECO:0007669"/>
    <property type="project" value="TreeGrafter"/>
</dbReference>
<dbReference type="PANTHER" id="PTHR45751">
    <property type="entry name" value="COPINE FAMILY PROTEIN 1"/>
    <property type="match status" value="1"/>
</dbReference>
<name>A0A2A2JUY2_9BILA</name>
<feature type="region of interest" description="Disordered" evidence="1">
    <location>
        <begin position="151"/>
        <end position="204"/>
    </location>
</feature>
<feature type="domain" description="VWFA" evidence="2">
    <location>
        <begin position="463"/>
        <end position="652"/>
    </location>
</feature>
<dbReference type="SUPFAM" id="SSF53300">
    <property type="entry name" value="vWA-like"/>
    <property type="match status" value="1"/>
</dbReference>
<organism evidence="3 4">
    <name type="scientific">Diploscapter pachys</name>
    <dbReference type="NCBI Taxonomy" id="2018661"/>
    <lineage>
        <taxon>Eukaryota</taxon>
        <taxon>Metazoa</taxon>
        <taxon>Ecdysozoa</taxon>
        <taxon>Nematoda</taxon>
        <taxon>Chromadorea</taxon>
        <taxon>Rhabditida</taxon>
        <taxon>Rhabditina</taxon>
        <taxon>Rhabditomorpha</taxon>
        <taxon>Rhabditoidea</taxon>
        <taxon>Rhabditidae</taxon>
        <taxon>Diploscapter</taxon>
    </lineage>
</organism>
<dbReference type="AlphaFoldDB" id="A0A2A2JUY2"/>
<dbReference type="Proteomes" id="UP000218231">
    <property type="component" value="Unassembled WGS sequence"/>
</dbReference>
<dbReference type="EMBL" id="LIAE01010207">
    <property type="protein sequence ID" value="PAV65463.1"/>
    <property type="molecule type" value="Genomic_DNA"/>
</dbReference>
<feature type="compositionally biased region" description="Low complexity" evidence="1">
    <location>
        <begin position="159"/>
        <end position="180"/>
    </location>
</feature>
<evidence type="ECO:0000313" key="4">
    <source>
        <dbReference type="Proteomes" id="UP000218231"/>
    </source>
</evidence>
<dbReference type="GO" id="GO:0016567">
    <property type="term" value="P:protein ubiquitination"/>
    <property type="evidence" value="ECO:0007669"/>
    <property type="project" value="TreeGrafter"/>
</dbReference>
<feature type="compositionally biased region" description="Low complexity" evidence="1">
    <location>
        <begin position="101"/>
        <end position="110"/>
    </location>
</feature>
<dbReference type="InterPro" id="IPR052079">
    <property type="entry name" value="E3_ligase/Copine_domain"/>
</dbReference>
<dbReference type="InterPro" id="IPR010734">
    <property type="entry name" value="Copine_C"/>
</dbReference>
<feature type="compositionally biased region" description="Polar residues" evidence="1">
    <location>
        <begin position="399"/>
        <end position="409"/>
    </location>
</feature>
<sequence>MHEPSIDYNTSAAKDMQYSPGRIEDERLRHPTGGSDDSYVKVQAEPIYDFPPKSTPKQMSPEEARALQARPSSSPSSADGFIVDCVVSELYQEYDFGVDILPPGQGQQLPPQHPAGMSPRSRQAQTSGSPNLQPHGINFVAPTTAVQFTPLGEFAPGTDQEPPFQNQQQLQVQFDQTTAQGQQSPYGAVGDRPLDKSPLQIQQQQHPMQQQIHLNISQLPPSERKNVANAEMFIQDALEYLGNQQQNKRASGTSGQTFVMEEDMLSSQGNSSKRPLQPQQQRLVSGGADPTTQMVKTTDAFDRIEHDEHDDMTYAPEIQSVEIPPDQLSEGSDNLQEYFDKVAAEGVDLVREDTLKKAAVRKDVGTPDSELASSSDRPDRLKPVGRAPQMFHPSGKRVASNSSITSMRSGRNHSEMSSDGYPKLRKQSSLLSILGVTSMQEVLLQITSLEALSEAMRKAGLESTNLIFGIDYTASNKYQGEESFHGRSLHTIHPNIKNPYQQVISILGRTLAPFATTGRIPVFGFGDAKTGDWSTFNLSPEGDCRTLDEVLKLYNQITPRVELSGPTNFAPLIYQAIETCQRTADYHILVIIADGQVTNERATRRAIVQACQYPLSIIVVGVGDGPWDMMRVFDESLPKRPWDNYHFVQFHEIMKRAKEAEDGDVKLAIQTLLEIPDQYRCVCELGLLKNRAIPPRGSEIRREFLEHRVIEK</sequence>
<dbReference type="GO" id="GO:0005634">
    <property type="term" value="C:nucleus"/>
    <property type="evidence" value="ECO:0007669"/>
    <property type="project" value="TreeGrafter"/>
</dbReference>
<proteinExistence type="predicted"/>
<gene>
    <name evidence="3" type="ORF">WR25_26923</name>
</gene>
<dbReference type="STRING" id="2018661.A0A2A2JUY2"/>
<accession>A0A2A2JUY2</accession>
<feature type="compositionally biased region" description="Polar residues" evidence="1">
    <location>
        <begin position="265"/>
        <end position="283"/>
    </location>
</feature>
<feature type="region of interest" description="Disordered" evidence="1">
    <location>
        <begin position="1"/>
        <end position="79"/>
    </location>
</feature>
<reference evidence="3 4" key="1">
    <citation type="journal article" date="2017" name="Curr. Biol.">
        <title>Genome architecture and evolution of a unichromosomal asexual nematode.</title>
        <authorList>
            <person name="Fradin H."/>
            <person name="Zegar C."/>
            <person name="Gutwein M."/>
            <person name="Lucas J."/>
            <person name="Kovtun M."/>
            <person name="Corcoran D."/>
            <person name="Baugh L.R."/>
            <person name="Kiontke K."/>
            <person name="Gunsalus K."/>
            <person name="Fitch D.H."/>
            <person name="Piano F."/>
        </authorList>
    </citation>
    <scope>NUCLEOTIDE SEQUENCE [LARGE SCALE GENOMIC DNA]</scope>
    <source>
        <strain evidence="3">PF1309</strain>
    </source>
</reference>
<dbReference type="Pfam" id="PF07002">
    <property type="entry name" value="Copine"/>
    <property type="match status" value="1"/>
</dbReference>
<dbReference type="PANTHER" id="PTHR45751:SF48">
    <property type="entry name" value="COPINE FAMILY PROTEIN 1"/>
    <property type="match status" value="1"/>
</dbReference>
<evidence type="ECO:0000259" key="2">
    <source>
        <dbReference type="SMART" id="SM00327"/>
    </source>
</evidence>
<evidence type="ECO:0000313" key="3">
    <source>
        <dbReference type="EMBL" id="PAV65463.1"/>
    </source>
</evidence>
<evidence type="ECO:0000256" key="1">
    <source>
        <dbReference type="SAM" id="MobiDB-lite"/>
    </source>
</evidence>
<dbReference type="InterPro" id="IPR036465">
    <property type="entry name" value="vWFA_dom_sf"/>
</dbReference>
<feature type="region of interest" description="Disordered" evidence="1">
    <location>
        <begin position="264"/>
        <end position="293"/>
    </location>
</feature>
<dbReference type="OrthoDB" id="5855668at2759"/>
<keyword evidence="4" id="KW-1185">Reference proteome</keyword>
<feature type="compositionally biased region" description="Polar residues" evidence="1">
    <location>
        <begin position="120"/>
        <end position="132"/>
    </location>
</feature>
<feature type="region of interest" description="Disordered" evidence="1">
    <location>
        <begin position="361"/>
        <end position="422"/>
    </location>
</feature>